<protein>
    <submittedName>
        <fullName evidence="6">ABC-type branched-subunit amino acid transport system ATPase component</fullName>
    </submittedName>
</protein>
<dbReference type="RefSeq" id="WP_192762105.1">
    <property type="nucleotide sequence ID" value="NZ_JADBDZ010000001.1"/>
</dbReference>
<dbReference type="InterPro" id="IPR003593">
    <property type="entry name" value="AAA+_ATPase"/>
</dbReference>
<dbReference type="InterPro" id="IPR003439">
    <property type="entry name" value="ABC_transporter-like_ATP-bd"/>
</dbReference>
<dbReference type="InterPro" id="IPR051120">
    <property type="entry name" value="ABC_AA/LPS_Transport"/>
</dbReference>
<proteinExistence type="predicted"/>
<dbReference type="SUPFAM" id="SSF52540">
    <property type="entry name" value="P-loop containing nucleoside triphosphate hydrolases"/>
    <property type="match status" value="1"/>
</dbReference>
<reference evidence="6 7" key="1">
    <citation type="submission" date="2020-10" db="EMBL/GenBank/DDBJ databases">
        <title>Sequencing the genomes of 1000 actinobacteria strains.</title>
        <authorList>
            <person name="Klenk H.-P."/>
        </authorList>
    </citation>
    <scope>NUCLEOTIDE SEQUENCE [LARGE SCALE GENOMIC DNA]</scope>
    <source>
        <strain evidence="6 7">DSM 46744</strain>
    </source>
</reference>
<evidence type="ECO:0000256" key="4">
    <source>
        <dbReference type="SAM" id="MobiDB-lite"/>
    </source>
</evidence>
<gene>
    <name evidence="6" type="ORF">H4W34_005829</name>
</gene>
<keyword evidence="2" id="KW-0547">Nucleotide-binding</keyword>
<feature type="domain" description="ABC transporter" evidence="5">
    <location>
        <begin position="13"/>
        <end position="262"/>
    </location>
</feature>
<organism evidence="6 7">
    <name type="scientific">Actinomadura algeriensis</name>
    <dbReference type="NCBI Taxonomy" id="1679523"/>
    <lineage>
        <taxon>Bacteria</taxon>
        <taxon>Bacillati</taxon>
        <taxon>Actinomycetota</taxon>
        <taxon>Actinomycetes</taxon>
        <taxon>Streptosporangiales</taxon>
        <taxon>Thermomonosporaceae</taxon>
        <taxon>Actinomadura</taxon>
    </lineage>
</organism>
<dbReference type="Gene3D" id="3.40.50.300">
    <property type="entry name" value="P-loop containing nucleotide triphosphate hydrolases"/>
    <property type="match status" value="1"/>
</dbReference>
<evidence type="ECO:0000259" key="5">
    <source>
        <dbReference type="PROSITE" id="PS50893"/>
    </source>
</evidence>
<dbReference type="PANTHER" id="PTHR45772:SF1">
    <property type="entry name" value="ABC TRANSPORTER ATP-BINDING PROTEIN"/>
    <property type="match status" value="1"/>
</dbReference>
<dbReference type="EMBL" id="JADBDZ010000001">
    <property type="protein sequence ID" value="MBE1535996.1"/>
    <property type="molecule type" value="Genomic_DNA"/>
</dbReference>
<dbReference type="InterPro" id="IPR027417">
    <property type="entry name" value="P-loop_NTPase"/>
</dbReference>
<dbReference type="SMART" id="SM00382">
    <property type="entry name" value="AAA"/>
    <property type="match status" value="1"/>
</dbReference>
<dbReference type="Pfam" id="PF00005">
    <property type="entry name" value="ABC_tran"/>
    <property type="match status" value="1"/>
</dbReference>
<keyword evidence="1" id="KW-0813">Transport</keyword>
<feature type="compositionally biased region" description="Basic and acidic residues" evidence="4">
    <location>
        <begin position="116"/>
        <end position="127"/>
    </location>
</feature>
<evidence type="ECO:0000256" key="3">
    <source>
        <dbReference type="ARBA" id="ARBA00022840"/>
    </source>
</evidence>
<name>A0ABR9K0A3_9ACTN</name>
<dbReference type="Proteomes" id="UP000627838">
    <property type="component" value="Unassembled WGS sequence"/>
</dbReference>
<accession>A0ABR9K0A3</accession>
<sequence>MAPTASSPTAQGLLVSDVTVRFGALTAVDRAALTAPAGAVTGLIGPDGAGKTTLCDVISGLRRPSEGTVRLAGADLTGGARERARRGVARTFERPGPLGAATVRDAVRAAAARHAAAREHPGRTARDRWRRRRAARRDAAGRADELLARVGIGEYARRSARAVPPDVARLAELARALAADPSVLLLDEPWTGLPERRRRSLEVLLRDLAAEGLAVLVAGQDLEPVLGVCDVVHVLDGGRVVASGPPAEIRADARARGVHRSAGAPEARLTAR</sequence>
<evidence type="ECO:0000313" key="7">
    <source>
        <dbReference type="Proteomes" id="UP000627838"/>
    </source>
</evidence>
<evidence type="ECO:0000313" key="6">
    <source>
        <dbReference type="EMBL" id="MBE1535996.1"/>
    </source>
</evidence>
<feature type="region of interest" description="Disordered" evidence="4">
    <location>
        <begin position="113"/>
        <end position="134"/>
    </location>
</feature>
<keyword evidence="3" id="KW-0067">ATP-binding</keyword>
<evidence type="ECO:0000256" key="2">
    <source>
        <dbReference type="ARBA" id="ARBA00022741"/>
    </source>
</evidence>
<dbReference type="PANTHER" id="PTHR45772">
    <property type="entry name" value="CONSERVED COMPONENT OF ABC TRANSPORTER FOR NATURAL AMINO ACIDS-RELATED"/>
    <property type="match status" value="1"/>
</dbReference>
<comment type="caution">
    <text evidence="6">The sequence shown here is derived from an EMBL/GenBank/DDBJ whole genome shotgun (WGS) entry which is preliminary data.</text>
</comment>
<keyword evidence="7" id="KW-1185">Reference proteome</keyword>
<dbReference type="PROSITE" id="PS50893">
    <property type="entry name" value="ABC_TRANSPORTER_2"/>
    <property type="match status" value="1"/>
</dbReference>
<feature type="region of interest" description="Disordered" evidence="4">
    <location>
        <begin position="253"/>
        <end position="272"/>
    </location>
</feature>
<evidence type="ECO:0000256" key="1">
    <source>
        <dbReference type="ARBA" id="ARBA00022448"/>
    </source>
</evidence>